<feature type="transmembrane region" description="Helical" evidence="8">
    <location>
        <begin position="55"/>
        <end position="75"/>
    </location>
</feature>
<dbReference type="GO" id="GO:0005886">
    <property type="term" value="C:plasma membrane"/>
    <property type="evidence" value="ECO:0007669"/>
    <property type="project" value="UniProtKB-SubCell"/>
</dbReference>
<comment type="subcellular location">
    <subcellularLocation>
        <location evidence="1 8">Cell membrane</location>
        <topology evidence="1 8">Multi-pass membrane protein</topology>
    </subcellularLocation>
</comment>
<feature type="transmembrane region" description="Helical" evidence="8">
    <location>
        <begin position="191"/>
        <end position="214"/>
    </location>
</feature>
<feature type="domain" description="ABC transmembrane type-1" evidence="9">
    <location>
        <begin position="87"/>
        <end position="313"/>
    </location>
</feature>
<dbReference type="Pfam" id="PF00528">
    <property type="entry name" value="BPD_transp_1"/>
    <property type="match status" value="1"/>
</dbReference>
<evidence type="ECO:0000256" key="3">
    <source>
        <dbReference type="ARBA" id="ARBA00022448"/>
    </source>
</evidence>
<gene>
    <name evidence="10" type="ORF">GO499_18005</name>
</gene>
<protein>
    <submittedName>
        <fullName evidence="10">ABC transporter permease subunit</fullName>
    </submittedName>
</protein>
<dbReference type="KEGG" id="amaq:GO499_18005"/>
<dbReference type="GO" id="GO:0055085">
    <property type="term" value="P:transmembrane transport"/>
    <property type="evidence" value="ECO:0007669"/>
    <property type="project" value="InterPro"/>
</dbReference>
<evidence type="ECO:0000256" key="4">
    <source>
        <dbReference type="ARBA" id="ARBA00022475"/>
    </source>
</evidence>
<dbReference type="Proteomes" id="UP000464495">
    <property type="component" value="Chromosome"/>
</dbReference>
<proteinExistence type="inferred from homology"/>
<evidence type="ECO:0000256" key="1">
    <source>
        <dbReference type="ARBA" id="ARBA00004651"/>
    </source>
</evidence>
<keyword evidence="7 8" id="KW-0472">Membrane</keyword>
<dbReference type="InterPro" id="IPR000515">
    <property type="entry name" value="MetI-like"/>
</dbReference>
<dbReference type="SUPFAM" id="SSF161098">
    <property type="entry name" value="MetI-like"/>
    <property type="match status" value="1"/>
</dbReference>
<evidence type="ECO:0000256" key="6">
    <source>
        <dbReference type="ARBA" id="ARBA00022989"/>
    </source>
</evidence>
<dbReference type="EMBL" id="CP046620">
    <property type="protein sequence ID" value="QHQ36940.1"/>
    <property type="molecule type" value="Genomic_DNA"/>
</dbReference>
<dbReference type="PANTHER" id="PTHR42929:SF1">
    <property type="entry name" value="INNER MEMBRANE ABC TRANSPORTER PERMEASE PROTEIN YDCU-RELATED"/>
    <property type="match status" value="1"/>
</dbReference>
<evidence type="ECO:0000256" key="7">
    <source>
        <dbReference type="ARBA" id="ARBA00023136"/>
    </source>
</evidence>
<comment type="similarity">
    <text evidence="2">Belongs to the binding-protein-dependent transport system permease family. CysTW subfamily.</text>
</comment>
<feature type="transmembrane region" description="Helical" evidence="8">
    <location>
        <begin position="123"/>
        <end position="142"/>
    </location>
</feature>
<keyword evidence="5 8" id="KW-0812">Transmembrane</keyword>
<evidence type="ECO:0000256" key="5">
    <source>
        <dbReference type="ARBA" id="ARBA00022692"/>
    </source>
</evidence>
<keyword evidence="6 8" id="KW-1133">Transmembrane helix</keyword>
<dbReference type="InterPro" id="IPR035906">
    <property type="entry name" value="MetI-like_sf"/>
</dbReference>
<dbReference type="RefSeq" id="WP_161863482.1">
    <property type="nucleotide sequence ID" value="NZ_CP046620.1"/>
</dbReference>
<accession>A0A6P1T5G4</accession>
<name>A0A6P1T5G4_9RHOB</name>
<evidence type="ECO:0000256" key="2">
    <source>
        <dbReference type="ARBA" id="ARBA00007069"/>
    </source>
</evidence>
<evidence type="ECO:0000313" key="10">
    <source>
        <dbReference type="EMBL" id="QHQ36940.1"/>
    </source>
</evidence>
<dbReference type="AlphaFoldDB" id="A0A6P1T5G4"/>
<organism evidence="10 11">
    <name type="scientific">Algicella marina</name>
    <dbReference type="NCBI Taxonomy" id="2683284"/>
    <lineage>
        <taxon>Bacteria</taxon>
        <taxon>Pseudomonadati</taxon>
        <taxon>Pseudomonadota</taxon>
        <taxon>Alphaproteobacteria</taxon>
        <taxon>Rhodobacterales</taxon>
        <taxon>Paracoccaceae</taxon>
        <taxon>Algicella</taxon>
    </lineage>
</organism>
<feature type="transmembrane region" description="Helical" evidence="8">
    <location>
        <begin position="23"/>
        <end position="48"/>
    </location>
</feature>
<evidence type="ECO:0000313" key="11">
    <source>
        <dbReference type="Proteomes" id="UP000464495"/>
    </source>
</evidence>
<dbReference type="Gene3D" id="1.10.3720.10">
    <property type="entry name" value="MetI-like"/>
    <property type="match status" value="1"/>
</dbReference>
<reference evidence="10 11" key="1">
    <citation type="submission" date="2019-12" db="EMBL/GenBank/DDBJ databases">
        <title>Complete genome sequence of Algicella marina strain 9Alg 56(T) isolated from the red alga Tichocarpus crinitus.</title>
        <authorList>
            <person name="Kim S.-G."/>
            <person name="Nedashkovskaya O.I."/>
        </authorList>
    </citation>
    <scope>NUCLEOTIDE SEQUENCE [LARGE SCALE GENOMIC DNA]</scope>
    <source>
        <strain evidence="10 11">9Alg 56</strain>
    </source>
</reference>
<keyword evidence="11" id="KW-1185">Reference proteome</keyword>
<dbReference type="PROSITE" id="PS50928">
    <property type="entry name" value="ABC_TM1"/>
    <property type="match status" value="1"/>
</dbReference>
<evidence type="ECO:0000256" key="8">
    <source>
        <dbReference type="RuleBase" id="RU363032"/>
    </source>
</evidence>
<dbReference type="PANTHER" id="PTHR42929">
    <property type="entry name" value="INNER MEMBRANE ABC TRANSPORTER PERMEASE PROTEIN YDCU-RELATED-RELATED"/>
    <property type="match status" value="1"/>
</dbReference>
<sequence>MSHSESLTLPAAPPSPAFNPARLLPALLTALILLLCVTPFLLVIAIAFGQKIEGAGWEWAFTFANFQRFFVGAGWPEDVTYLYLQRLWYSLYYAVIASLLAVLTAFPFTLCLTRLSRRAQSRWLVFILASLSLSEVFVVMGWDVLFSNRSGLPMVFRETGLTDWLKANGLFDLLREWGLASPRNVKFKTSAFATVMCMAYLVWPYAVILLYPALSRLDQSQIEAARTMGATPRQVLTTVILPAVRLPLTGAVLLLFVFLLGTYVAVTVFAEPAKQTTAISVYESVRGSTLNAPFGAAQAVILLVTAATFLGLGQLLMLRGRP</sequence>
<dbReference type="CDD" id="cd06261">
    <property type="entry name" value="TM_PBP2"/>
    <property type="match status" value="1"/>
</dbReference>
<feature type="transmembrane region" description="Helical" evidence="8">
    <location>
        <begin position="296"/>
        <end position="318"/>
    </location>
</feature>
<keyword evidence="3 8" id="KW-0813">Transport</keyword>
<keyword evidence="4" id="KW-1003">Cell membrane</keyword>
<evidence type="ECO:0000259" key="9">
    <source>
        <dbReference type="PROSITE" id="PS50928"/>
    </source>
</evidence>
<feature type="transmembrane region" description="Helical" evidence="8">
    <location>
        <begin position="87"/>
        <end position="111"/>
    </location>
</feature>
<feature type="transmembrane region" description="Helical" evidence="8">
    <location>
        <begin position="235"/>
        <end position="260"/>
    </location>
</feature>